<dbReference type="RefSeq" id="WP_323738960.1">
    <property type="nucleotide sequence ID" value="NZ_CP112933.1"/>
</dbReference>
<keyword evidence="3" id="KW-0614">Plasmid</keyword>
<accession>A0ABZ0UTX4</accession>
<feature type="coiled-coil region" evidence="1">
    <location>
        <begin position="5"/>
        <end position="32"/>
    </location>
</feature>
<dbReference type="Proteomes" id="UP001326613">
    <property type="component" value="Plasmid unnamed1"/>
</dbReference>
<evidence type="ECO:0000313" key="3">
    <source>
        <dbReference type="EMBL" id="WPY01487.1"/>
    </source>
</evidence>
<keyword evidence="1" id="KW-0175">Coiled coil</keyword>
<evidence type="ECO:0000256" key="1">
    <source>
        <dbReference type="SAM" id="Coils"/>
    </source>
</evidence>
<feature type="transmembrane region" description="Helical" evidence="2">
    <location>
        <begin position="77"/>
        <end position="95"/>
    </location>
</feature>
<proteinExistence type="predicted"/>
<organism evidence="3 4">
    <name type="scientific">Candidatus Trichorickettsia mobilis</name>
    <dbReference type="NCBI Taxonomy" id="1346319"/>
    <lineage>
        <taxon>Bacteria</taxon>
        <taxon>Pseudomonadati</taxon>
        <taxon>Pseudomonadota</taxon>
        <taxon>Alphaproteobacteria</taxon>
        <taxon>Rickettsiales</taxon>
        <taxon>Rickettsiaceae</taxon>
        <taxon>Rickettsieae</taxon>
        <taxon>Candidatus Trichorickettsia</taxon>
    </lineage>
</organism>
<protein>
    <submittedName>
        <fullName evidence="3">Uncharacterized protein</fullName>
    </submittedName>
</protein>
<keyword evidence="4" id="KW-1185">Reference proteome</keyword>
<reference evidence="3 4" key="1">
    <citation type="submission" date="2022-10" db="EMBL/GenBank/DDBJ databases">
        <title>Host association and intracellularity evolved multiple times independently in the Rickettsiales.</title>
        <authorList>
            <person name="Castelli M."/>
            <person name="Nardi T."/>
            <person name="Gammuto L."/>
            <person name="Bellinzona G."/>
            <person name="Sabaneyeva E."/>
            <person name="Potekhin A."/>
            <person name="Serra V."/>
            <person name="Petroni G."/>
            <person name="Sassera D."/>
        </authorList>
    </citation>
    <scope>NUCLEOTIDE SEQUENCE [LARGE SCALE GENOMIC DNA]</scope>
    <source>
        <strain evidence="3 4">Kr 154-4</strain>
        <plasmid evidence="3 4">unnamed1</plasmid>
    </source>
</reference>
<evidence type="ECO:0000313" key="4">
    <source>
        <dbReference type="Proteomes" id="UP001326613"/>
    </source>
</evidence>
<keyword evidence="2" id="KW-1133">Transmembrane helix</keyword>
<keyword evidence="2" id="KW-0812">Transmembrane</keyword>
<keyword evidence="2" id="KW-0472">Membrane</keyword>
<gene>
    <name evidence="3" type="ORF">Trichorick_01400</name>
</gene>
<geneLocation type="plasmid" evidence="3 4">
    <name>unnamed1</name>
</geneLocation>
<dbReference type="EMBL" id="CP112933">
    <property type="protein sequence ID" value="WPY01487.1"/>
    <property type="molecule type" value="Genomic_DNA"/>
</dbReference>
<sequence length="97" mass="11888">MWYVKKEEIEQAEQELAVLKKARKEYWALEDEARRRGCYIPIDREKEYHITRTKIYDLEDKIKEMKDNTLPILLKRALWYGGLLLFCFALMWGAMRW</sequence>
<evidence type="ECO:0000256" key="2">
    <source>
        <dbReference type="SAM" id="Phobius"/>
    </source>
</evidence>
<name>A0ABZ0UTX4_9RICK</name>